<dbReference type="AlphaFoldDB" id="A0AAD4VH09"/>
<dbReference type="SUPFAM" id="SSF56672">
    <property type="entry name" value="DNA/RNA polymerases"/>
    <property type="match status" value="1"/>
</dbReference>
<dbReference type="GO" id="GO:0004523">
    <property type="term" value="F:RNA-DNA hybrid ribonuclease activity"/>
    <property type="evidence" value="ECO:0007669"/>
    <property type="project" value="InterPro"/>
</dbReference>
<dbReference type="PANTHER" id="PTHR47723">
    <property type="entry name" value="OS05G0353850 PROTEIN"/>
    <property type="match status" value="1"/>
</dbReference>
<dbReference type="InterPro" id="IPR000477">
    <property type="entry name" value="RT_dom"/>
</dbReference>
<evidence type="ECO:0008006" key="5">
    <source>
        <dbReference type="Google" id="ProtNLM"/>
    </source>
</evidence>
<evidence type="ECO:0000313" key="3">
    <source>
        <dbReference type="EMBL" id="KAI5324042.1"/>
    </source>
</evidence>
<evidence type="ECO:0000259" key="2">
    <source>
        <dbReference type="Pfam" id="PF13456"/>
    </source>
</evidence>
<accession>A0AAD4VH09</accession>
<reference evidence="3 4" key="1">
    <citation type="journal article" date="2022" name="G3 (Bethesda)">
        <title>Whole-genome sequence and methylome profiling of the almond [Prunus dulcis (Mill.) D.A. Webb] cultivar 'Nonpareil'.</title>
        <authorList>
            <person name="D'Amico-Willman K.M."/>
            <person name="Ouma W.Z."/>
            <person name="Meulia T."/>
            <person name="Sideli G.M."/>
            <person name="Gradziel T.M."/>
            <person name="Fresnedo-Ramirez J."/>
        </authorList>
    </citation>
    <scope>NUCLEOTIDE SEQUENCE [LARGE SCALE GENOMIC DNA]</scope>
    <source>
        <strain evidence="3">Clone GOH B32 T37-40</strain>
    </source>
</reference>
<dbReference type="InterPro" id="IPR043502">
    <property type="entry name" value="DNA/RNA_pol_sf"/>
</dbReference>
<organism evidence="3 4">
    <name type="scientific">Prunus dulcis</name>
    <name type="common">Almond</name>
    <name type="synonym">Amygdalus dulcis</name>
    <dbReference type="NCBI Taxonomy" id="3755"/>
    <lineage>
        <taxon>Eukaryota</taxon>
        <taxon>Viridiplantae</taxon>
        <taxon>Streptophyta</taxon>
        <taxon>Embryophyta</taxon>
        <taxon>Tracheophyta</taxon>
        <taxon>Spermatophyta</taxon>
        <taxon>Magnoliopsida</taxon>
        <taxon>eudicotyledons</taxon>
        <taxon>Gunneridae</taxon>
        <taxon>Pentapetalae</taxon>
        <taxon>rosids</taxon>
        <taxon>fabids</taxon>
        <taxon>Rosales</taxon>
        <taxon>Rosaceae</taxon>
        <taxon>Amygdaloideae</taxon>
        <taxon>Amygdaleae</taxon>
        <taxon>Prunus</taxon>
    </lineage>
</organism>
<name>A0AAD4VH09_PRUDU</name>
<feature type="domain" description="RNase H type-1" evidence="2">
    <location>
        <begin position="473"/>
        <end position="533"/>
    </location>
</feature>
<comment type="caution">
    <text evidence="3">The sequence shown here is derived from an EMBL/GenBank/DDBJ whole genome shotgun (WGS) entry which is preliminary data.</text>
</comment>
<protein>
    <recommendedName>
        <fullName evidence="5">Reverse transcriptase domain-containing protein</fullName>
    </recommendedName>
</protein>
<dbReference type="InterPro" id="IPR044730">
    <property type="entry name" value="RNase_H-like_dom_plant"/>
</dbReference>
<evidence type="ECO:0000259" key="1">
    <source>
        <dbReference type="Pfam" id="PF00078"/>
    </source>
</evidence>
<gene>
    <name evidence="3" type="ORF">L3X38_033115</name>
</gene>
<feature type="domain" description="Reverse transcriptase" evidence="1">
    <location>
        <begin position="189"/>
        <end position="329"/>
    </location>
</feature>
<dbReference type="EMBL" id="JAJFAZ020000006">
    <property type="protein sequence ID" value="KAI5324042.1"/>
    <property type="molecule type" value="Genomic_DNA"/>
</dbReference>
<dbReference type="PANTHER" id="PTHR47723:SF23">
    <property type="entry name" value="REVERSE TRANSCRIPTASE-LIKE PROTEIN"/>
    <property type="match status" value="1"/>
</dbReference>
<keyword evidence="4" id="KW-1185">Reference proteome</keyword>
<dbReference type="Pfam" id="PF13456">
    <property type="entry name" value="RVT_3"/>
    <property type="match status" value="1"/>
</dbReference>
<dbReference type="CDD" id="cd06222">
    <property type="entry name" value="RNase_H_like"/>
    <property type="match status" value="1"/>
</dbReference>
<dbReference type="Pfam" id="PF00078">
    <property type="entry name" value="RVT_1"/>
    <property type="match status" value="1"/>
</dbReference>
<dbReference type="InterPro" id="IPR053151">
    <property type="entry name" value="RNase_H-like"/>
</dbReference>
<dbReference type="InterPro" id="IPR002156">
    <property type="entry name" value="RNaseH_domain"/>
</dbReference>
<proteinExistence type="predicted"/>
<evidence type="ECO:0000313" key="4">
    <source>
        <dbReference type="Proteomes" id="UP001054821"/>
    </source>
</evidence>
<dbReference type="Proteomes" id="UP001054821">
    <property type="component" value="Chromosome 6"/>
</dbReference>
<dbReference type="GO" id="GO:0003676">
    <property type="term" value="F:nucleic acid binding"/>
    <property type="evidence" value="ECO:0007669"/>
    <property type="project" value="InterPro"/>
</dbReference>
<sequence>MSISNDTPRKVPKAFRFEAMWLAYRDFDKVVNQISNASYSGNAAQKIRSCYKELKLNTDLRTFLDQEEVFYAQKARANWLQLGYKNTKYFHTQALIRRKRNQITRIRDPNGLWVEGDVLHHTFIQAFKLIFTADQTPNPLLMSNFLQLVEPCITSQDNVNLLAPVSYFELEYVVWGIGPLKAPGPGLQALTEELWPFKLDLEKAYDLLDWRFIRGCLAQFGFSNDWCDRIMNCVSSTSFSLLINGSPYGHFRASRGIRQGDPLSPYIFILCMEPFIRHLNCIARNPKSNMGLLSSPGGDRISNMVFADDCLIFARATTMAAKNINTVLEKRLLSRFPGRLSLMFGQFCLKVVDGLLVMVNPFPSGLLIGCTSINPTISNQNFDGIKWLDLLPYMKDKNGLNILSKALLLCWQIWEARNNCVFKNMAPHLASALTVAGQVGLDFFKNNSTPPLRPKGDLSIKWKPPPPDWMKLNFDGSVREHMAASGFVIRDWNGNVRLAGAKKLGQVLITVAECLALRDGLAHAINNGWSKIVTTRS</sequence>